<name>A0AA47NXG2_MERPO</name>
<protein>
    <submittedName>
        <fullName evidence="2">Uncharacterized protein</fullName>
    </submittedName>
</protein>
<dbReference type="PANTHER" id="PTHR47331:SF3">
    <property type="match status" value="1"/>
</dbReference>
<dbReference type="AlphaFoldDB" id="A0AA47NXG2"/>
<dbReference type="Pfam" id="PF05380">
    <property type="entry name" value="Peptidase_A17"/>
    <property type="match status" value="1"/>
</dbReference>
<dbReference type="EMBL" id="JAOPHQ010003696">
    <property type="protein sequence ID" value="KAK0142401.1"/>
    <property type="molecule type" value="Genomic_DNA"/>
</dbReference>
<gene>
    <name evidence="2" type="ORF">N1851_019845</name>
</gene>
<sequence>MWTSSDSCGGQMRHQPTTSRVPNDGASLSVSSLSSANFALKLTADDNEGKCSTEVLNTIRHNFYVDDCLKSVPNESKAICLMKKLRSVCTTGGFKLTKWTSNSCAVLASVPIEERAKEVKDLDLDKDKLPIEGALGMRWDIESDMFFFSITPKQPSVTRRSILSVLNSVYDPLGFLTPVMLTGKGILQDLCKLNCGWDESIPTAYTDKWKEWLKDLNLISSLRIRRCLRPPDFEATGAQMHHFCDASERGYGTVSYLKLTSDGGLPHIAFVIGKARVTSLKVVTIPRLELASAVLAARIDRMLKSELELTLRDSASRGMKAETFLQEGHWLRGPDFLMQPETDGPVIQVPPTMSDGDREVTKVLMDPGGAFCHGPA</sequence>
<dbReference type="Proteomes" id="UP001174136">
    <property type="component" value="Unassembled WGS sequence"/>
</dbReference>
<proteinExistence type="predicted"/>
<organism evidence="2 3">
    <name type="scientific">Merluccius polli</name>
    <name type="common">Benguela hake</name>
    <name type="synonym">Merluccius cadenati</name>
    <dbReference type="NCBI Taxonomy" id="89951"/>
    <lineage>
        <taxon>Eukaryota</taxon>
        <taxon>Metazoa</taxon>
        <taxon>Chordata</taxon>
        <taxon>Craniata</taxon>
        <taxon>Vertebrata</taxon>
        <taxon>Euteleostomi</taxon>
        <taxon>Actinopterygii</taxon>
        <taxon>Neopterygii</taxon>
        <taxon>Teleostei</taxon>
        <taxon>Neoteleostei</taxon>
        <taxon>Acanthomorphata</taxon>
        <taxon>Zeiogadaria</taxon>
        <taxon>Gadariae</taxon>
        <taxon>Gadiformes</taxon>
        <taxon>Gadoidei</taxon>
        <taxon>Merlucciidae</taxon>
        <taxon>Merluccius</taxon>
    </lineage>
</organism>
<feature type="region of interest" description="Disordered" evidence="1">
    <location>
        <begin position="1"/>
        <end position="26"/>
    </location>
</feature>
<feature type="compositionally biased region" description="Polar residues" evidence="1">
    <location>
        <begin position="1"/>
        <end position="21"/>
    </location>
</feature>
<reference evidence="2" key="1">
    <citation type="journal article" date="2023" name="Front. Mar. Sci.">
        <title>A new Merluccius polli reference genome to investigate the effects of global change in West African waters.</title>
        <authorList>
            <person name="Mateo J.L."/>
            <person name="Blanco-Fernandez C."/>
            <person name="Garcia-Vazquez E."/>
            <person name="Machado-Schiaffino G."/>
        </authorList>
    </citation>
    <scope>NUCLEOTIDE SEQUENCE</scope>
    <source>
        <strain evidence="2">C29</strain>
        <tissue evidence="2">Fin</tissue>
    </source>
</reference>
<accession>A0AA47NXG2</accession>
<comment type="caution">
    <text evidence="2">The sequence shown here is derived from an EMBL/GenBank/DDBJ whole genome shotgun (WGS) entry which is preliminary data.</text>
</comment>
<evidence type="ECO:0000256" key="1">
    <source>
        <dbReference type="SAM" id="MobiDB-lite"/>
    </source>
</evidence>
<dbReference type="PANTHER" id="PTHR47331">
    <property type="entry name" value="PHD-TYPE DOMAIN-CONTAINING PROTEIN"/>
    <property type="match status" value="1"/>
</dbReference>
<evidence type="ECO:0000313" key="2">
    <source>
        <dbReference type="EMBL" id="KAK0142401.1"/>
    </source>
</evidence>
<keyword evidence="3" id="KW-1185">Reference proteome</keyword>
<evidence type="ECO:0000313" key="3">
    <source>
        <dbReference type="Proteomes" id="UP001174136"/>
    </source>
</evidence>
<dbReference type="InterPro" id="IPR008042">
    <property type="entry name" value="Retrotrans_Pao"/>
</dbReference>